<evidence type="ECO:0000256" key="2">
    <source>
        <dbReference type="ARBA" id="ARBA00008072"/>
    </source>
</evidence>
<dbReference type="GO" id="GO:0005737">
    <property type="term" value="C:cytoplasm"/>
    <property type="evidence" value="ECO:0007669"/>
    <property type="project" value="TreeGrafter"/>
</dbReference>
<evidence type="ECO:0000259" key="7">
    <source>
        <dbReference type="SMART" id="SM00829"/>
    </source>
</evidence>
<proteinExistence type="inferred from homology"/>
<reference evidence="8" key="1">
    <citation type="journal article" date="2014" name="Genome Announc.">
        <title>Genome sequence of the yeast Cyberlindnera fabianii (Hansenula fabianii).</title>
        <authorList>
            <person name="Freel K.C."/>
            <person name="Sarilar V."/>
            <person name="Neuveglise C."/>
            <person name="Devillers H."/>
            <person name="Friedrich A."/>
            <person name="Schacherer J."/>
        </authorList>
    </citation>
    <scope>NUCLEOTIDE SEQUENCE</scope>
    <source>
        <strain evidence="8">YJS4271</strain>
    </source>
</reference>
<dbReference type="Pfam" id="PF00107">
    <property type="entry name" value="ADH_zinc_N"/>
    <property type="match status" value="1"/>
</dbReference>
<dbReference type="SUPFAM" id="SSF51735">
    <property type="entry name" value="NAD(P)-binding Rossmann-fold domains"/>
    <property type="match status" value="1"/>
</dbReference>
<protein>
    <submittedName>
        <fullName evidence="8">CYFA0S08e03378g1_1</fullName>
    </submittedName>
    <submittedName>
        <fullName evidence="9">Putative diacetyl reductase [(R)-acetoin forming] 2</fullName>
    </submittedName>
</protein>
<evidence type="ECO:0000256" key="3">
    <source>
        <dbReference type="ARBA" id="ARBA00022723"/>
    </source>
</evidence>
<dbReference type="EMBL" id="MPUK01000009">
    <property type="protein sequence ID" value="ONH65818.1"/>
    <property type="molecule type" value="Genomic_DNA"/>
</dbReference>
<dbReference type="PROSITE" id="PS00059">
    <property type="entry name" value="ADH_ZINC"/>
    <property type="match status" value="1"/>
</dbReference>
<dbReference type="InterPro" id="IPR013154">
    <property type="entry name" value="ADH-like_N"/>
</dbReference>
<keyword evidence="3 6" id="KW-0479">Metal-binding</keyword>
<accession>A0A061AWR4</accession>
<evidence type="ECO:0000256" key="4">
    <source>
        <dbReference type="ARBA" id="ARBA00022833"/>
    </source>
</evidence>
<evidence type="ECO:0000256" key="5">
    <source>
        <dbReference type="ARBA" id="ARBA00023002"/>
    </source>
</evidence>
<dbReference type="SUPFAM" id="SSF50129">
    <property type="entry name" value="GroES-like"/>
    <property type="match status" value="1"/>
</dbReference>
<dbReference type="Gene3D" id="3.90.180.10">
    <property type="entry name" value="Medium-chain alcohol dehydrogenases, catalytic domain"/>
    <property type="match status" value="1"/>
</dbReference>
<sequence length="395" mass="42719">MKGIVYYGPKDVRYESNLEAPSIQHPDEVLVDVSYCGICGSDLKEFSADPPNFFQKDNAENPLTGKKPPLCMGHEIAGTVVEVGDNVKDVKVGDQVVIDPSVHCVDKTRFPGTHFDVKEKCTQCARGLTNICEHSSLAGLGAQDGGLAEKFVCASRHAVVVPKSIPLEIACLAQPLAVSYHAVRISHFKAGSSALVLGGGAIGLAAILCLQGFKASNIVVSEPSKVRRDNAEKLGAKVFDPSAVDGDVLEEIMKLSPNGDGFDYTFDCSGLQVTLDTAIHAAASNGTIVNVAIWGKKPVNFWPMDITRSEKKLMGSMCYTREDFEGVLDCFEKGDIDEERARGFITTVVSLENGMEGGFKHLMENKDTEIKVLITPNNHGELEYSKNYTKVPECD</sequence>
<dbReference type="InterPro" id="IPR013149">
    <property type="entry name" value="ADH-like_C"/>
</dbReference>
<dbReference type="EMBL" id="LK052893">
    <property type="protein sequence ID" value="CDR42081.1"/>
    <property type="molecule type" value="Genomic_DNA"/>
</dbReference>
<dbReference type="GO" id="GO:0008270">
    <property type="term" value="F:zinc ion binding"/>
    <property type="evidence" value="ECO:0007669"/>
    <property type="project" value="InterPro"/>
</dbReference>
<keyword evidence="4 6" id="KW-0862">Zinc</keyword>
<reference evidence="9" key="3">
    <citation type="submission" date="2017-01" db="EMBL/GenBank/DDBJ databases">
        <authorList>
            <person name="Mah S.A."/>
            <person name="Swanson W.J."/>
            <person name="Moy G.W."/>
            <person name="Vacquier V.D."/>
        </authorList>
    </citation>
    <scope>NUCLEOTIDE SEQUENCE [LARGE SCALE GENOMIC DNA]</scope>
    <source>
        <strain evidence="9">65</strain>
    </source>
</reference>
<keyword evidence="10" id="KW-1185">Reference proteome</keyword>
<dbReference type="AlphaFoldDB" id="A0A061AWR4"/>
<dbReference type="OMA" id="EPNLACG"/>
<dbReference type="InterPro" id="IPR002328">
    <property type="entry name" value="ADH_Zn_CS"/>
</dbReference>
<evidence type="ECO:0000313" key="8">
    <source>
        <dbReference type="EMBL" id="CDR42081.1"/>
    </source>
</evidence>
<organism evidence="8">
    <name type="scientific">Cyberlindnera fabianii</name>
    <name type="common">Yeast</name>
    <name type="synonym">Hansenula fabianii</name>
    <dbReference type="NCBI Taxonomy" id="36022"/>
    <lineage>
        <taxon>Eukaryota</taxon>
        <taxon>Fungi</taxon>
        <taxon>Dikarya</taxon>
        <taxon>Ascomycota</taxon>
        <taxon>Saccharomycotina</taxon>
        <taxon>Saccharomycetes</taxon>
        <taxon>Phaffomycetales</taxon>
        <taxon>Phaffomycetaceae</taxon>
        <taxon>Cyberlindnera</taxon>
    </lineage>
</organism>
<gene>
    <name evidence="9" type="ORF">BON22_4163</name>
    <name evidence="8" type="ORF">CYFA0S_08e03378g</name>
</gene>
<evidence type="ECO:0000313" key="9">
    <source>
        <dbReference type="EMBL" id="ONH65818.1"/>
    </source>
</evidence>
<dbReference type="GO" id="GO:0034079">
    <property type="term" value="P:butanediol biosynthetic process"/>
    <property type="evidence" value="ECO:0007669"/>
    <property type="project" value="TreeGrafter"/>
</dbReference>
<dbReference type="OrthoDB" id="5363962at2759"/>
<dbReference type="GO" id="GO:0000721">
    <property type="term" value="F:(R,R)-butanediol dehydrogenase activity"/>
    <property type="evidence" value="ECO:0007669"/>
    <property type="project" value="TreeGrafter"/>
</dbReference>
<evidence type="ECO:0000313" key="10">
    <source>
        <dbReference type="Proteomes" id="UP000189513"/>
    </source>
</evidence>
<evidence type="ECO:0000256" key="1">
    <source>
        <dbReference type="ARBA" id="ARBA00001947"/>
    </source>
</evidence>
<name>A0A061AWR4_CYBFA</name>
<comment type="cofactor">
    <cofactor evidence="1 6">
        <name>Zn(2+)</name>
        <dbReference type="ChEBI" id="CHEBI:29105"/>
    </cofactor>
</comment>
<dbReference type="CDD" id="cd08233">
    <property type="entry name" value="butanediol_DH_like"/>
    <property type="match status" value="1"/>
</dbReference>
<dbReference type="VEuPathDB" id="FungiDB:BON22_4163"/>
<dbReference type="STRING" id="36022.A0A061AWR4"/>
<dbReference type="SMART" id="SM00829">
    <property type="entry name" value="PKS_ER"/>
    <property type="match status" value="1"/>
</dbReference>
<evidence type="ECO:0000256" key="6">
    <source>
        <dbReference type="RuleBase" id="RU361277"/>
    </source>
</evidence>
<dbReference type="Proteomes" id="UP000189513">
    <property type="component" value="Unassembled WGS sequence"/>
</dbReference>
<dbReference type="InterPro" id="IPR011032">
    <property type="entry name" value="GroES-like_sf"/>
</dbReference>
<dbReference type="PANTHER" id="PTHR43161">
    <property type="entry name" value="SORBITOL DEHYDROGENASE"/>
    <property type="match status" value="1"/>
</dbReference>
<dbReference type="Gene3D" id="3.40.50.720">
    <property type="entry name" value="NAD(P)-binding Rossmann-like Domain"/>
    <property type="match status" value="1"/>
</dbReference>
<comment type="similarity">
    <text evidence="2 6">Belongs to the zinc-containing alcohol dehydrogenase family.</text>
</comment>
<keyword evidence="5" id="KW-0560">Oxidoreductase</keyword>
<dbReference type="InterPro" id="IPR036291">
    <property type="entry name" value="NAD(P)-bd_dom_sf"/>
</dbReference>
<feature type="domain" description="Enoyl reductase (ER)" evidence="7">
    <location>
        <begin position="8"/>
        <end position="374"/>
    </location>
</feature>
<reference evidence="10" key="2">
    <citation type="journal article" date="2017" name="Genome Announc.">
        <title>Genome sequences of Cyberlindnera fabianii 65, Pichia kudriavzevii 129, and Saccharomyces cerevisiae 131 isolated from fermented masau fruits in Zimbabwe.</title>
        <authorList>
            <person name="van Rijswijck I.M.H."/>
            <person name="Derks M.F.L."/>
            <person name="Abee T."/>
            <person name="de Ridder D."/>
            <person name="Smid E.J."/>
        </authorList>
    </citation>
    <scope>NUCLEOTIDE SEQUENCE [LARGE SCALE GENOMIC DNA]</scope>
    <source>
        <strain evidence="10">65</strain>
    </source>
</reference>
<dbReference type="PANTHER" id="PTHR43161:SF23">
    <property type="entry name" value="(R,R)-BUTANEDIOL DEHYDROGENASE-RELATED"/>
    <property type="match status" value="1"/>
</dbReference>
<dbReference type="InterPro" id="IPR020843">
    <property type="entry name" value="ER"/>
</dbReference>
<dbReference type="Pfam" id="PF08240">
    <property type="entry name" value="ADH_N"/>
    <property type="match status" value="1"/>
</dbReference>